<feature type="domain" description="Autotransporter" evidence="3">
    <location>
        <begin position="1937"/>
        <end position="2215"/>
    </location>
</feature>
<name>A0A643EV62_9HYPH</name>
<gene>
    <name evidence="4" type="ORF">F7Q93_22265</name>
</gene>
<proteinExistence type="predicted"/>
<dbReference type="InterPro" id="IPR005546">
    <property type="entry name" value="Autotransporte_beta"/>
</dbReference>
<organism evidence="4">
    <name type="scientific">Brucella pituitosa</name>
    <dbReference type="NCBI Taxonomy" id="571256"/>
    <lineage>
        <taxon>Bacteria</taxon>
        <taxon>Pseudomonadati</taxon>
        <taxon>Pseudomonadota</taxon>
        <taxon>Alphaproteobacteria</taxon>
        <taxon>Hyphomicrobiales</taxon>
        <taxon>Brucellaceae</taxon>
        <taxon>Brucella/Ochrobactrum group</taxon>
        <taxon>Brucella</taxon>
    </lineage>
</organism>
<comment type="caution">
    <text evidence="4">The sequence shown here is derived from an EMBL/GenBank/DDBJ whole genome shotgun (WGS) entry which is preliminary data.</text>
</comment>
<dbReference type="EMBL" id="VZPE01000014">
    <property type="protein sequence ID" value="KAB0566165.1"/>
    <property type="molecule type" value="Genomic_DNA"/>
</dbReference>
<feature type="signal peptide" evidence="2">
    <location>
        <begin position="1"/>
        <end position="40"/>
    </location>
</feature>
<evidence type="ECO:0000256" key="1">
    <source>
        <dbReference type="SAM" id="MobiDB-lite"/>
    </source>
</evidence>
<feature type="compositionally biased region" description="Basic and acidic residues" evidence="1">
    <location>
        <begin position="993"/>
        <end position="1011"/>
    </location>
</feature>
<protein>
    <submittedName>
        <fullName evidence="4">Autotransporter outer membrane beta-barrel domain-containing protein</fullName>
    </submittedName>
</protein>
<sequence length="2215" mass="219796">MVSIKLAAPLLRCSRKILLSGISRTAMVVPLALMTAQASAGTESTALPSNVESVFFREFYGAKGNDATARTFSPNTPATPGLTGGIIMLLNDYTTREARGVAVQLGSMGGMGGAGASAAFAWEPGARGGDGGRVSVVQRGALSGRGDQPTRAAEPLFELPRGSKWFPVSRSSAMGPWWTGGGAMMLVYSQGGRGGDAESQVGRGGDGGQVDVWLQSSIETEGRQYSGIWARSIGGNAPFRGARHGGSPSVLSGGNGGTVNVNVEPSGSIIIKGANAPGMIAESLGGEGSSATLHYGEYNATNGGAGGNVWFNNSGNIRTEGDRSLGVIVQSAGGNGGSQRRDEGGNGGSGGVGGWLLAINQGLISTNGQYSTGLMAQSIGGTGGRGGDGLFHGNPGGAAGVGGDVNIGNFGKITTKGEGATGIAAQSVGGGNAIAAFQAGAIEPGKAGSGGGGAGGGADAWFFGRGGEGGSGGAGGNIHVTQLGTIQTDGLNAYGLVAQSIGGGGGMGGTSSTSSPFVGFALGGDGGGGGAGGNVLVDGFSNAYRPSWGKEAALGDALRQAVPASGPTVAPSITTIGAGSTGLIAMSVGGGGGIGGSATAKSAGLGAALTVAVGGKGGGGGKGGNVEVNNESSIITSGIQSAGIIAKSAGGGGGIAGNATSYALAVSPPEWPAVSLSFAVGGAGGAGGAGGSVTVRNFGDIVTTGSSSDGIDAISVGGGGGSGGVAKSAADVIGFFQNVSFVVAVGGKGGGGGNGYTDPAKGVRVENHAAIETSGAFSRGISAMSIGGGGGHGGSGDAKAYAGISWNDHLDNLVSALPTAGAMTMNFAIGGAGGEGGNGGRVDVDNIGSILTHGHNAKGIHAQSVGGGGGDAGGYMATGKGKFNITLEAGGDAGFIDPANPTKNRSGGKGGAVTVTNQSGAVIRTTGAGSVGIFAQSVGGGGGEGGGFAGTVKAAPKLKENTGTFILQLVDELVKVNDVRKYVATIATSKPNPGDKKADVAQSDGDKVSEEDKKNALEVIANLNGKPGDAKKPDRIKQIKSFFKIAKSAYVNGKKLWNRDENGNFILPGFGDVFNAVTLVTETVLVEAYKDQIKKAYENVYGEAEKLTELDLTVALGGKGGAGGAGDTVKVTNSGLIFTEEANSIGVLAQSIGGGGGRAGASLATGTNKLNANISVGGRGGDGGKGGDVTVANTNWIETDGAGSFGQFAQSVGGGGGYGGVAASANSISLSGELKVGGSGGKSSNGGTVRVDNSGTISTSGKEAHALIAQSVGGGGGTAFVSRVDPDDPAVVSDSADMKEAIKQAEELLKAAATSVLTSKTTTEKQKSDAQKLADLLAYNDSGAKSGGTGDVSSTILPTPSIGASFGGSGGEGGSGGKVAVNHSGTIITEGIGSLGIFAQSVGGGGGFGADAGNDGLLAIKARLGGTGGVGGNGDEVKITFGKNASVATSGAGATAVMLQSIGGGGGYTGAGNVNLNFADPLPVEKEEQVWMPPTVIATQAGVVSVPGYWITRTSTQVLGSSGNGGAIIVGMEDANSRVSITTTGEAAHGIYAQTIGGGGGAAFQTAAIPARKDEGKRREAMTGHGGSVSIITHGDIVTTGQGSHGIFIQNGRQTASGSFEDFQRQSGANIIDHTGILTGGSGSGTAIRVEGGGTTTINLRAGAMVSASSGNAIQTSSASDSLTNAGVLMGNVDLASGGTLEKNTFKNESSALYVSQPGNGIVNLGRGGEFQNFGVIDIGGASKLGVLNINGGDAWLAGVARVDIDSSSAGNQKNDWIQANGGATIDGLSFQPNFIGVLPTPYTLISGELVQHKPAQFSYSAASPISWQTHSSTSSITVSPSANFAAAASGIALTTSEQRFVNSLQDVWNAGTGSTYASRVFGGMASVSSPQEYEAALASGSPEGQQQAAIVQSTMGSRASLKGALSCPAFTDNSVMINETECAWARISSAHWNQSESASSFGYSQDSFSYRMGAQWEFKPNWFIGASGAYTSSIGHSEDGYTETESDNGDIAISLKHQMGAWYFAGAAHLGYGRVTTDRIFSMGNDLWFAEVDSDVWTAALRGRIAYELAFEQSYLRPYLDIDVIHTYVPGYELNGDGGRLAADALNDWTFALSPAVEFGTRIDIAKGWLRPYGSVGVTYLLDDQVDQNFVFGNENGDGFEFVSTSAAPDLLVDVGVGLQLYVDDRYELRGEYNAQIGKNFLGQEGSVRFAVKF</sequence>
<reference evidence="4" key="1">
    <citation type="submission" date="2019-09" db="EMBL/GenBank/DDBJ databases">
        <title>Draft genome sequences of 48 bacterial type strains from the CCUG.</title>
        <authorList>
            <person name="Tunovic T."/>
            <person name="Pineiro-Iglesias B."/>
            <person name="Unosson C."/>
            <person name="Inganas E."/>
            <person name="Ohlen M."/>
            <person name="Cardew S."/>
            <person name="Jensie-Markopoulos S."/>
            <person name="Salva-Serra F."/>
            <person name="Jaen-Luchoro D."/>
            <person name="Karlsson R."/>
            <person name="Svensson-Stadler L."/>
            <person name="Chun J."/>
            <person name="Moore E."/>
        </authorList>
    </citation>
    <scope>NUCLEOTIDE SEQUENCE</scope>
    <source>
        <strain evidence="4">CCUG 50899</strain>
    </source>
</reference>
<dbReference type="SMART" id="SM00869">
    <property type="entry name" value="Autotransporter"/>
    <property type="match status" value="1"/>
</dbReference>
<feature type="chain" id="PRO_5025068214" evidence="2">
    <location>
        <begin position="41"/>
        <end position="2215"/>
    </location>
</feature>
<dbReference type="InterPro" id="IPR036709">
    <property type="entry name" value="Autotransporte_beta_dom_sf"/>
</dbReference>
<keyword evidence="2" id="KW-0732">Signal</keyword>
<dbReference type="RefSeq" id="WP_151081347.1">
    <property type="nucleotide sequence ID" value="NZ_JBHEEN010000016.1"/>
</dbReference>
<dbReference type="PROSITE" id="PS51208">
    <property type="entry name" value="AUTOTRANSPORTER"/>
    <property type="match status" value="1"/>
</dbReference>
<accession>A0A643EV62</accession>
<evidence type="ECO:0000259" key="3">
    <source>
        <dbReference type="PROSITE" id="PS51208"/>
    </source>
</evidence>
<dbReference type="SUPFAM" id="SSF103515">
    <property type="entry name" value="Autotransporter"/>
    <property type="match status" value="1"/>
</dbReference>
<evidence type="ECO:0000256" key="2">
    <source>
        <dbReference type="SAM" id="SignalP"/>
    </source>
</evidence>
<evidence type="ECO:0000313" key="4">
    <source>
        <dbReference type="EMBL" id="KAB0566165.1"/>
    </source>
</evidence>
<feature type="region of interest" description="Disordered" evidence="1">
    <location>
        <begin position="991"/>
        <end position="1011"/>
    </location>
</feature>